<accession>W9RB93</accession>
<dbReference type="eggNOG" id="KOG2416">
    <property type="taxonomic scope" value="Eukaryota"/>
</dbReference>
<dbReference type="InterPro" id="IPR034257">
    <property type="entry name" value="Acinus_RRM"/>
</dbReference>
<proteinExistence type="predicted"/>
<name>W9RB93_9ROSA</name>
<organism evidence="3 4">
    <name type="scientific">Morus notabilis</name>
    <dbReference type="NCBI Taxonomy" id="981085"/>
    <lineage>
        <taxon>Eukaryota</taxon>
        <taxon>Viridiplantae</taxon>
        <taxon>Streptophyta</taxon>
        <taxon>Embryophyta</taxon>
        <taxon>Tracheophyta</taxon>
        <taxon>Spermatophyta</taxon>
        <taxon>Magnoliopsida</taxon>
        <taxon>eudicotyledons</taxon>
        <taxon>Gunneridae</taxon>
        <taxon>Pentapetalae</taxon>
        <taxon>rosids</taxon>
        <taxon>fabids</taxon>
        <taxon>Rosales</taxon>
        <taxon>Moraceae</taxon>
        <taxon>Moreae</taxon>
        <taxon>Morus</taxon>
    </lineage>
</organism>
<feature type="compositionally biased region" description="Pro residues" evidence="1">
    <location>
        <begin position="643"/>
        <end position="653"/>
    </location>
</feature>
<dbReference type="SUPFAM" id="SSF54928">
    <property type="entry name" value="RNA-binding domain, RBD"/>
    <property type="match status" value="1"/>
</dbReference>
<feature type="compositionally biased region" description="Basic and acidic residues" evidence="1">
    <location>
        <begin position="323"/>
        <end position="332"/>
    </location>
</feature>
<dbReference type="Proteomes" id="UP000030645">
    <property type="component" value="Unassembled WGS sequence"/>
</dbReference>
<evidence type="ECO:0000313" key="4">
    <source>
        <dbReference type="Proteomes" id="UP000030645"/>
    </source>
</evidence>
<dbReference type="OrthoDB" id="5348404at2759"/>
<dbReference type="PANTHER" id="PTHR47031:SF3">
    <property type="entry name" value="SAP DOMAIN-CONTAINING PROTEIN"/>
    <property type="match status" value="1"/>
</dbReference>
<evidence type="ECO:0000259" key="2">
    <source>
        <dbReference type="PROSITE" id="PS50800"/>
    </source>
</evidence>
<dbReference type="PROSITE" id="PS50800">
    <property type="entry name" value="SAP"/>
    <property type="match status" value="1"/>
</dbReference>
<protein>
    <submittedName>
        <fullName evidence="3">Apoptotic chromatin condensation inducer in the nucleus</fullName>
    </submittedName>
</protein>
<dbReference type="AlphaFoldDB" id="W9RB93"/>
<dbReference type="GO" id="GO:0003676">
    <property type="term" value="F:nucleic acid binding"/>
    <property type="evidence" value="ECO:0007669"/>
    <property type="project" value="InterPro"/>
</dbReference>
<dbReference type="KEGG" id="mnt:21403028"/>
<dbReference type="InterPro" id="IPR032552">
    <property type="entry name" value="RSB_motif"/>
</dbReference>
<sequence>MSSPYQILDNRPLDHWRVTELKEELRKRKLITRGLKEDLVKRLDEAVRIERENAQNDADNDLEFSPQPEVVVTNLDTHEVLNESVRGIADEGSIGKKTGKVDNLPVQVDTNNSAAVFDLGNIQEGYVLVGKDSVVVEEMKVVEEMSVVHATTVDASVTVAESVVNEVKEREQDLPDTQIKEENENSKAQLEIVDSKAQLDGERLKPHVESDDSKPQVDAEDSKTQLEIDNSKPQLENEYSKPTSEEFRPDVSASKNQVSEVSPNLGSPVKYDSISTDSVSINEKNELKDNIIADNVKLELDVIKPEMVAPSSATIVPVGGDSHPMDVEEPHESNTSVEEKDDTTGTNADLSKKNDIVDVGYSEKLNLDRSSGDDSMEEDVLESKQVDSKYRSDNVGDKSEKTRVFDVKEEDQVDITGDDFSADKKDIHVETKDRPSAVVEKRKLSDQSLVGNNEPLKRQRRWNTESLKVPEPQSSNLTPTATPKDTFQSPLSKRFTRVDSTTSEDTPKERVVPPSPKPPTNSLRIDRFLRPFTLKAVQELLGKTGNITSFWMDHIKTHCYVTYSSVEEAIETRNAVYNLQWPPNGGRLLLAEFVDPQEVKDRLETPQAPAALANAAPVVPPTPPASQSQPSPRQHRQQVAAPPSLPPPPPLSNPPQARERLPLPPPPPLPEKLDPPIVTLDDLFRKTKATPRIYYLPLSEEQAASKLAAGKNT</sequence>
<dbReference type="InterPro" id="IPR036361">
    <property type="entry name" value="SAP_dom_sf"/>
</dbReference>
<feature type="compositionally biased region" description="Basic and acidic residues" evidence="1">
    <location>
        <begin position="421"/>
        <end position="445"/>
    </location>
</feature>
<dbReference type="Pfam" id="PF02037">
    <property type="entry name" value="SAP"/>
    <property type="match status" value="1"/>
</dbReference>
<keyword evidence="4" id="KW-1185">Reference proteome</keyword>
<feature type="region of interest" description="Disordered" evidence="1">
    <location>
        <begin position="169"/>
        <end position="188"/>
    </location>
</feature>
<dbReference type="STRING" id="981085.W9RB93"/>
<feature type="compositionally biased region" description="Polar residues" evidence="1">
    <location>
        <begin position="253"/>
        <end position="265"/>
    </location>
</feature>
<feature type="region of interest" description="Disordered" evidence="1">
    <location>
        <begin position="615"/>
        <end position="676"/>
    </location>
</feature>
<gene>
    <name evidence="3" type="ORF">L484_020120</name>
</gene>
<feature type="compositionally biased region" description="Basic and acidic residues" evidence="1">
    <location>
        <begin position="381"/>
        <end position="407"/>
    </location>
</feature>
<dbReference type="SMART" id="SM00513">
    <property type="entry name" value="SAP"/>
    <property type="match status" value="1"/>
</dbReference>
<dbReference type="EMBL" id="KE344827">
    <property type="protein sequence ID" value="EXB80861.1"/>
    <property type="molecule type" value="Genomic_DNA"/>
</dbReference>
<dbReference type="Gene3D" id="1.10.720.30">
    <property type="entry name" value="SAP domain"/>
    <property type="match status" value="1"/>
</dbReference>
<dbReference type="InterPro" id="IPR003034">
    <property type="entry name" value="SAP_dom"/>
</dbReference>
<evidence type="ECO:0000313" key="3">
    <source>
        <dbReference type="EMBL" id="EXB80861.1"/>
    </source>
</evidence>
<feature type="compositionally biased region" description="Polar residues" evidence="1">
    <location>
        <begin position="472"/>
        <end position="491"/>
    </location>
</feature>
<dbReference type="InterPro" id="IPR035979">
    <property type="entry name" value="RBD_domain_sf"/>
</dbReference>
<evidence type="ECO:0000256" key="1">
    <source>
        <dbReference type="SAM" id="MobiDB-lite"/>
    </source>
</evidence>
<dbReference type="SUPFAM" id="SSF68906">
    <property type="entry name" value="SAP domain"/>
    <property type="match status" value="1"/>
</dbReference>
<feature type="region of interest" description="Disordered" evidence="1">
    <location>
        <begin position="196"/>
        <end position="273"/>
    </location>
</feature>
<feature type="region of interest" description="Disordered" evidence="1">
    <location>
        <begin position="313"/>
        <end position="522"/>
    </location>
</feature>
<feature type="domain" description="SAP" evidence="2">
    <location>
        <begin position="13"/>
        <end position="47"/>
    </location>
</feature>
<reference evidence="4" key="1">
    <citation type="submission" date="2013-01" db="EMBL/GenBank/DDBJ databases">
        <title>Draft Genome Sequence of a Mulberry Tree, Morus notabilis C.K. Schneid.</title>
        <authorList>
            <person name="He N."/>
            <person name="Zhao S."/>
        </authorList>
    </citation>
    <scope>NUCLEOTIDE SEQUENCE</scope>
</reference>
<feature type="compositionally biased region" description="Basic and acidic residues" evidence="1">
    <location>
        <begin position="169"/>
        <end position="185"/>
    </location>
</feature>
<dbReference type="CDD" id="cd12432">
    <property type="entry name" value="RRM_ACINU"/>
    <property type="match status" value="1"/>
</dbReference>
<feature type="compositionally biased region" description="Acidic residues" evidence="1">
    <location>
        <begin position="408"/>
        <end position="417"/>
    </location>
</feature>
<dbReference type="Pfam" id="PF16294">
    <property type="entry name" value="RSB_motif"/>
    <property type="match status" value="1"/>
</dbReference>
<feature type="compositionally biased region" description="Basic and acidic residues" evidence="1">
    <location>
        <begin position="196"/>
        <end position="230"/>
    </location>
</feature>
<dbReference type="PANTHER" id="PTHR47031">
    <property type="entry name" value="SAP DNA-BINDING DOMAIN-CONTAINING PROTEIN"/>
    <property type="match status" value="1"/>
</dbReference>